<name>A0A9N8EIL5_9STRA</name>
<feature type="compositionally biased region" description="Polar residues" evidence="1">
    <location>
        <begin position="242"/>
        <end position="258"/>
    </location>
</feature>
<evidence type="ECO:0000256" key="1">
    <source>
        <dbReference type="SAM" id="MobiDB-lite"/>
    </source>
</evidence>
<feature type="compositionally biased region" description="Polar residues" evidence="1">
    <location>
        <begin position="40"/>
        <end position="59"/>
    </location>
</feature>
<feature type="compositionally biased region" description="Basic and acidic residues" evidence="1">
    <location>
        <begin position="353"/>
        <end position="368"/>
    </location>
</feature>
<sequence length="457" mass="49234">MPPDRHQTQGFDDSRSVSSQKSDTGYHSSGATSDIAGYHNSMSSARSVGSTDHGSQGSSRGFGGPLSPHLVTGETKFPTAMSYMSDAQRSDVATVCSGSVVEDIEEESVISVDLNAQSASSATCASAGANPASPPCAVKMTNVRSFQLLHVDASHPSSESVVPQKGSRNSYSLQLADHQHNMGPPLSRSLLSTNTDNLSRAGSVAGSDAAAQVDTDDCGGSLDMEVHSVHSQAESQEDDGADSQQNGSQESADESTTIIKVPVVNPLLCSNNEADNGSGRTSPGGTIYKGRGNRRFQGRFMKLPLKRFHQNRVDGVDLGGTEPPINANPFQTDDRKYTTQSSASQAKGGWENPQDRDSHARRGAKDGDAQQSRLRGRSRSRSRSRERENGRNEPTRSTSHNNTGRRGLARSSNNHQYYHETGGRGPPGDACRTQNHRNGRWREEGSHRHKNKRYYYS</sequence>
<evidence type="ECO:0000313" key="2">
    <source>
        <dbReference type="EMBL" id="CAB9521418.1"/>
    </source>
</evidence>
<protein>
    <submittedName>
        <fullName evidence="2">Uncharacterized protein</fullName>
    </submittedName>
</protein>
<dbReference type="OrthoDB" id="48456at2759"/>
<reference evidence="2" key="1">
    <citation type="submission" date="2020-06" db="EMBL/GenBank/DDBJ databases">
        <authorList>
            <consortium name="Plant Systems Biology data submission"/>
        </authorList>
    </citation>
    <scope>NUCLEOTIDE SEQUENCE</scope>
    <source>
        <strain evidence="2">D6</strain>
    </source>
</reference>
<keyword evidence="3" id="KW-1185">Reference proteome</keyword>
<feature type="compositionally biased region" description="Basic residues" evidence="1">
    <location>
        <begin position="447"/>
        <end position="457"/>
    </location>
</feature>
<accession>A0A9N8EIL5</accession>
<proteinExistence type="predicted"/>
<gene>
    <name evidence="2" type="ORF">SEMRO_1192_G251120.1</name>
</gene>
<dbReference type="Proteomes" id="UP001153069">
    <property type="component" value="Unassembled WGS sequence"/>
</dbReference>
<feature type="region of interest" description="Disordered" evidence="1">
    <location>
        <begin position="1"/>
        <end position="70"/>
    </location>
</feature>
<feature type="compositionally biased region" description="Polar residues" evidence="1">
    <location>
        <begin position="395"/>
        <end position="416"/>
    </location>
</feature>
<evidence type="ECO:0000313" key="3">
    <source>
        <dbReference type="Proteomes" id="UP001153069"/>
    </source>
</evidence>
<organism evidence="2 3">
    <name type="scientific">Seminavis robusta</name>
    <dbReference type="NCBI Taxonomy" id="568900"/>
    <lineage>
        <taxon>Eukaryota</taxon>
        <taxon>Sar</taxon>
        <taxon>Stramenopiles</taxon>
        <taxon>Ochrophyta</taxon>
        <taxon>Bacillariophyta</taxon>
        <taxon>Bacillariophyceae</taxon>
        <taxon>Bacillariophycidae</taxon>
        <taxon>Naviculales</taxon>
        <taxon>Naviculaceae</taxon>
        <taxon>Seminavis</taxon>
    </lineage>
</organism>
<feature type="region of interest" description="Disordered" evidence="1">
    <location>
        <begin position="178"/>
        <end position="258"/>
    </location>
</feature>
<dbReference type="EMBL" id="CAICTM010001190">
    <property type="protein sequence ID" value="CAB9521418.1"/>
    <property type="molecule type" value="Genomic_DNA"/>
</dbReference>
<feature type="compositionally biased region" description="Polar residues" evidence="1">
    <location>
        <begin position="270"/>
        <end position="284"/>
    </location>
</feature>
<feature type="compositionally biased region" description="Basic and acidic residues" evidence="1">
    <location>
        <begin position="383"/>
        <end position="394"/>
    </location>
</feature>
<feature type="region of interest" description="Disordered" evidence="1">
    <location>
        <begin position="270"/>
        <end position="293"/>
    </location>
</feature>
<dbReference type="AlphaFoldDB" id="A0A9N8EIL5"/>
<comment type="caution">
    <text evidence="2">The sequence shown here is derived from an EMBL/GenBank/DDBJ whole genome shotgun (WGS) entry which is preliminary data.</text>
</comment>
<feature type="region of interest" description="Disordered" evidence="1">
    <location>
        <begin position="314"/>
        <end position="457"/>
    </location>
</feature>
<feature type="compositionally biased region" description="Basic and acidic residues" evidence="1">
    <location>
        <begin position="1"/>
        <end position="15"/>
    </location>
</feature>
<feature type="compositionally biased region" description="Polar residues" evidence="1">
    <location>
        <begin position="16"/>
        <end position="32"/>
    </location>
</feature>
<feature type="compositionally biased region" description="Polar residues" evidence="1">
    <location>
        <begin position="189"/>
        <end position="200"/>
    </location>
</feature>